<organism evidence="2 3">
    <name type="scientific">Candidatus Pseudobacter hemicellulosilyticus</name>
    <dbReference type="NCBI Taxonomy" id="3121375"/>
    <lineage>
        <taxon>Bacteria</taxon>
        <taxon>Pseudomonadati</taxon>
        <taxon>Bacteroidota</taxon>
        <taxon>Chitinophagia</taxon>
        <taxon>Chitinophagales</taxon>
        <taxon>Chitinophagaceae</taxon>
        <taxon>Pseudobacter</taxon>
    </lineage>
</organism>
<keyword evidence="1" id="KW-0732">Signal</keyword>
<evidence type="ECO:0008006" key="4">
    <source>
        <dbReference type="Google" id="ProtNLM"/>
    </source>
</evidence>
<dbReference type="AlphaFoldDB" id="A0AAJ5WYP6"/>
<proteinExistence type="predicted"/>
<dbReference type="EMBL" id="CP119311">
    <property type="protein sequence ID" value="WEK36750.1"/>
    <property type="molecule type" value="Genomic_DNA"/>
</dbReference>
<gene>
    <name evidence="2" type="ORF">P0Y53_04480</name>
</gene>
<reference evidence="2" key="1">
    <citation type="submission" date="2023-03" db="EMBL/GenBank/DDBJ databases">
        <title>Andean soil-derived lignocellulolytic bacterial consortium as a source of novel taxa and putative plastic-active enzymes.</title>
        <authorList>
            <person name="Diaz-Garcia L."/>
            <person name="Chuvochina M."/>
            <person name="Feuerriegel G."/>
            <person name="Bunk B."/>
            <person name="Sproer C."/>
            <person name="Streit W.R."/>
            <person name="Rodriguez L.M."/>
            <person name="Overmann J."/>
            <person name="Jimenez D.J."/>
        </authorList>
    </citation>
    <scope>NUCLEOTIDE SEQUENCE</scope>
    <source>
        <strain evidence="2">MAG 7</strain>
    </source>
</reference>
<dbReference type="PROSITE" id="PS51257">
    <property type="entry name" value="PROKAR_LIPOPROTEIN"/>
    <property type="match status" value="1"/>
</dbReference>
<evidence type="ECO:0000313" key="3">
    <source>
        <dbReference type="Proteomes" id="UP001220610"/>
    </source>
</evidence>
<evidence type="ECO:0000313" key="2">
    <source>
        <dbReference type="EMBL" id="WEK36750.1"/>
    </source>
</evidence>
<dbReference type="Proteomes" id="UP001220610">
    <property type="component" value="Chromosome"/>
</dbReference>
<protein>
    <recommendedName>
        <fullName evidence="4">Lipoprotein</fullName>
    </recommendedName>
</protein>
<feature type="signal peptide" evidence="1">
    <location>
        <begin position="1"/>
        <end position="18"/>
    </location>
</feature>
<feature type="chain" id="PRO_5042518409" description="Lipoprotein" evidence="1">
    <location>
        <begin position="19"/>
        <end position="134"/>
    </location>
</feature>
<sequence>MKKCIMGFLLVAATGLMTGGCSDKGGDSCSEAAMQVTTIPAIGTVEQPAPGPNFTLQVNITGGYPSGGASLEVKARTEAGNNSFFSTSTNAVSGTNTIAITNTPTASSCIVDITITSKSCNSNKWTGSYRYSRK</sequence>
<evidence type="ECO:0000256" key="1">
    <source>
        <dbReference type="SAM" id="SignalP"/>
    </source>
</evidence>
<accession>A0AAJ5WYP6</accession>
<name>A0AAJ5WYP6_9BACT</name>